<keyword evidence="2 5" id="KW-0812">Transmembrane</keyword>
<dbReference type="InterPro" id="IPR006121">
    <property type="entry name" value="HMA_dom"/>
</dbReference>
<evidence type="ECO:0000313" key="9">
    <source>
        <dbReference type="EMBL" id="KAF0690309.1"/>
    </source>
</evidence>
<dbReference type="CDD" id="cd00371">
    <property type="entry name" value="HMA"/>
    <property type="match status" value="1"/>
</dbReference>
<feature type="region of interest" description="Disordered" evidence="6">
    <location>
        <begin position="197"/>
        <end position="219"/>
    </location>
</feature>
<keyword evidence="4 5" id="KW-0472">Membrane</keyword>
<dbReference type="OrthoDB" id="161814at2759"/>
<name>A0A485LDF0_9STRA</name>
<keyword evidence="5" id="KW-0186">Copper</keyword>
<keyword evidence="11" id="KW-1185">Reference proteome</keyword>
<dbReference type="GO" id="GO:0005375">
    <property type="term" value="F:copper ion transmembrane transporter activity"/>
    <property type="evidence" value="ECO:0007669"/>
    <property type="project" value="UniProtKB-UniRule"/>
</dbReference>
<evidence type="ECO:0000256" key="4">
    <source>
        <dbReference type="ARBA" id="ARBA00023136"/>
    </source>
</evidence>
<dbReference type="GO" id="GO:0046872">
    <property type="term" value="F:metal ion binding"/>
    <property type="evidence" value="ECO:0007669"/>
    <property type="project" value="InterPro"/>
</dbReference>
<organism evidence="10 11">
    <name type="scientific">Aphanomyces stellatus</name>
    <dbReference type="NCBI Taxonomy" id="120398"/>
    <lineage>
        <taxon>Eukaryota</taxon>
        <taxon>Sar</taxon>
        <taxon>Stramenopiles</taxon>
        <taxon>Oomycota</taxon>
        <taxon>Saprolegniomycetes</taxon>
        <taxon>Saprolegniales</taxon>
        <taxon>Verrucalvaceae</taxon>
        <taxon>Aphanomyces</taxon>
    </lineage>
</organism>
<gene>
    <name evidence="10" type="primary">Aste57867_18290</name>
    <name evidence="9" type="ORF">As57867_018228</name>
    <name evidence="10" type="ORF">ASTE57867_18290</name>
</gene>
<comment type="similarity">
    <text evidence="5">Belongs to the copper transporter (Ctr) (TC 1.A.56) family. SLC31A subfamily.</text>
</comment>
<keyword evidence="5" id="KW-0187">Copper transport</keyword>
<evidence type="ECO:0000256" key="7">
    <source>
        <dbReference type="SAM" id="SignalP"/>
    </source>
</evidence>
<feature type="signal peptide" evidence="7">
    <location>
        <begin position="1"/>
        <end position="24"/>
    </location>
</feature>
<evidence type="ECO:0000313" key="11">
    <source>
        <dbReference type="Proteomes" id="UP000332933"/>
    </source>
</evidence>
<protein>
    <recommendedName>
        <fullName evidence="5">Copper transport protein</fullName>
    </recommendedName>
</protein>
<dbReference type="Proteomes" id="UP000332933">
    <property type="component" value="Unassembled WGS sequence"/>
</dbReference>
<sequence length="458" mass="48581">MKAAHAIYATCALLLSVLTPVVDAHAAHGAHAAQATTGAASGVNDDKHCPLCNMWVKDENMTWFTELKNGQRIYTCGMTNGTQYQLGSKYFSHPSLVGATLGSLVVPDGTGCNATCPECDDPTTPVRDPITGTKISSAKFTYLCLKKGQKIYFESDTTKQTFLSGAQSKAYFGVASNTCNSTECPDSMQDVPVTAAAATPSPTSLRGSDGTSPASTSNEPFCSGSSAMFSGFQTTVHGTCVKLLFQPLVLNSAAKYAIGFIGVFLLPLFNEYLVYVRERLRQSFRKAASSGATPAMRHRNKIVLTLLYMAQMTIAYFAMLVVMIYDTGLFVALIAGFGFGYVWFKSGKDVKVSAARASGGTSAASSAVGDGVVAAWRFQQFDALTVLHVSGMKCMANCGSTVQTALENTPGVDHVYVDMTDKCVYVAGSTPAPLLVDAVDSVGFEAVVLRTPPEDKHA</sequence>
<keyword evidence="3 5" id="KW-1133">Transmembrane helix</keyword>
<evidence type="ECO:0000256" key="3">
    <source>
        <dbReference type="ARBA" id="ARBA00022989"/>
    </source>
</evidence>
<evidence type="ECO:0000256" key="1">
    <source>
        <dbReference type="ARBA" id="ARBA00004141"/>
    </source>
</evidence>
<feature type="compositionally biased region" description="Polar residues" evidence="6">
    <location>
        <begin position="205"/>
        <end position="219"/>
    </location>
</feature>
<dbReference type="PROSITE" id="PS50846">
    <property type="entry name" value="HMA_2"/>
    <property type="match status" value="1"/>
</dbReference>
<feature type="transmembrane region" description="Helical" evidence="5">
    <location>
        <begin position="256"/>
        <end position="276"/>
    </location>
</feature>
<dbReference type="InterPro" id="IPR036163">
    <property type="entry name" value="HMA_dom_sf"/>
</dbReference>
<dbReference type="Pfam" id="PF04145">
    <property type="entry name" value="Ctr"/>
    <property type="match status" value="1"/>
</dbReference>
<evidence type="ECO:0000256" key="5">
    <source>
        <dbReference type="RuleBase" id="RU367022"/>
    </source>
</evidence>
<evidence type="ECO:0000256" key="2">
    <source>
        <dbReference type="ARBA" id="ARBA00022692"/>
    </source>
</evidence>
<dbReference type="Pfam" id="PF00403">
    <property type="entry name" value="HMA"/>
    <property type="match status" value="1"/>
</dbReference>
<evidence type="ECO:0000256" key="6">
    <source>
        <dbReference type="SAM" id="MobiDB-lite"/>
    </source>
</evidence>
<feature type="transmembrane region" description="Helical" evidence="5">
    <location>
        <begin position="328"/>
        <end position="344"/>
    </location>
</feature>
<dbReference type="InterPro" id="IPR007274">
    <property type="entry name" value="Cop_transporter"/>
</dbReference>
<evidence type="ECO:0000313" key="10">
    <source>
        <dbReference type="EMBL" id="VFT95027.1"/>
    </source>
</evidence>
<feature type="transmembrane region" description="Helical" evidence="5">
    <location>
        <begin position="302"/>
        <end position="322"/>
    </location>
</feature>
<dbReference type="Gene3D" id="3.30.70.100">
    <property type="match status" value="1"/>
</dbReference>
<dbReference type="PANTHER" id="PTHR12483">
    <property type="entry name" value="SOLUTE CARRIER FAMILY 31 COPPER TRANSPORTERS"/>
    <property type="match status" value="1"/>
</dbReference>
<reference evidence="9" key="2">
    <citation type="submission" date="2019-06" db="EMBL/GenBank/DDBJ databases">
        <title>Genomics analysis of Aphanomyces spp. identifies a new class of oomycete effector associated with host adaptation.</title>
        <authorList>
            <person name="Gaulin E."/>
        </authorList>
    </citation>
    <scope>NUCLEOTIDE SEQUENCE</scope>
    <source>
        <strain evidence="9">CBS 578.67</strain>
    </source>
</reference>
<dbReference type="EMBL" id="CAADRA010006403">
    <property type="protein sequence ID" value="VFT95027.1"/>
    <property type="molecule type" value="Genomic_DNA"/>
</dbReference>
<keyword evidence="5" id="KW-0813">Transport</keyword>
<keyword evidence="7" id="KW-0732">Signal</keyword>
<feature type="domain" description="HMA" evidence="8">
    <location>
        <begin position="383"/>
        <end position="447"/>
    </location>
</feature>
<accession>A0A485LDF0</accession>
<feature type="chain" id="PRO_5033437576" description="Copper transport protein" evidence="7">
    <location>
        <begin position="25"/>
        <end position="458"/>
    </location>
</feature>
<dbReference type="GO" id="GO:0005886">
    <property type="term" value="C:plasma membrane"/>
    <property type="evidence" value="ECO:0007669"/>
    <property type="project" value="TreeGrafter"/>
</dbReference>
<proteinExistence type="inferred from homology"/>
<comment type="subcellular location">
    <subcellularLocation>
        <location evidence="1 5">Membrane</location>
        <topology evidence="1 5">Multi-pass membrane protein</topology>
    </subcellularLocation>
</comment>
<dbReference type="EMBL" id="VJMH01006382">
    <property type="protein sequence ID" value="KAF0690309.1"/>
    <property type="molecule type" value="Genomic_DNA"/>
</dbReference>
<dbReference type="PANTHER" id="PTHR12483:SF27">
    <property type="entry name" value="COPPER TRANSPORT PROTEIN CTR1"/>
    <property type="match status" value="1"/>
</dbReference>
<evidence type="ECO:0000259" key="8">
    <source>
        <dbReference type="PROSITE" id="PS50846"/>
    </source>
</evidence>
<keyword evidence="5" id="KW-0406">Ion transport</keyword>
<dbReference type="SUPFAM" id="SSF55008">
    <property type="entry name" value="HMA, heavy metal-associated domain"/>
    <property type="match status" value="1"/>
</dbReference>
<reference evidence="10 11" key="1">
    <citation type="submission" date="2019-03" db="EMBL/GenBank/DDBJ databases">
        <authorList>
            <person name="Gaulin E."/>
            <person name="Dumas B."/>
        </authorList>
    </citation>
    <scope>NUCLEOTIDE SEQUENCE [LARGE SCALE GENOMIC DNA]</scope>
    <source>
        <strain evidence="10">CBS 568.67</strain>
    </source>
</reference>
<dbReference type="AlphaFoldDB" id="A0A485LDF0"/>